<dbReference type="InterPro" id="IPR055170">
    <property type="entry name" value="GFO_IDH_MocA-like_dom"/>
</dbReference>
<evidence type="ECO:0000313" key="4">
    <source>
        <dbReference type="EMBL" id="KAK5999084.1"/>
    </source>
</evidence>
<organism evidence="4 5">
    <name type="scientific">Cladobotryum mycophilum</name>
    <dbReference type="NCBI Taxonomy" id="491253"/>
    <lineage>
        <taxon>Eukaryota</taxon>
        <taxon>Fungi</taxon>
        <taxon>Dikarya</taxon>
        <taxon>Ascomycota</taxon>
        <taxon>Pezizomycotina</taxon>
        <taxon>Sordariomycetes</taxon>
        <taxon>Hypocreomycetidae</taxon>
        <taxon>Hypocreales</taxon>
        <taxon>Hypocreaceae</taxon>
        <taxon>Cladobotryum</taxon>
    </lineage>
</organism>
<dbReference type="Proteomes" id="UP001338125">
    <property type="component" value="Unassembled WGS sequence"/>
</dbReference>
<dbReference type="PANTHER" id="PTHR22604:SF105">
    <property type="entry name" value="TRANS-1,2-DIHYDROBENZENE-1,2-DIOL DEHYDROGENASE"/>
    <property type="match status" value="1"/>
</dbReference>
<dbReference type="Gene3D" id="3.30.360.10">
    <property type="entry name" value="Dihydrodipicolinate Reductase, domain 2"/>
    <property type="match status" value="1"/>
</dbReference>
<comment type="caution">
    <text evidence="4">The sequence shown here is derived from an EMBL/GenBank/DDBJ whole genome shotgun (WGS) entry which is preliminary data.</text>
</comment>
<dbReference type="SUPFAM" id="SSF55347">
    <property type="entry name" value="Glyceraldehyde-3-phosphate dehydrogenase-like, C-terminal domain"/>
    <property type="match status" value="1"/>
</dbReference>
<keyword evidence="5" id="KW-1185">Reference proteome</keyword>
<accession>A0ABR0T427</accession>
<evidence type="ECO:0000313" key="5">
    <source>
        <dbReference type="Proteomes" id="UP001338125"/>
    </source>
</evidence>
<comment type="similarity">
    <text evidence="1">Belongs to the Gfo/Idh/MocA family.</text>
</comment>
<dbReference type="InterPro" id="IPR050984">
    <property type="entry name" value="Gfo/Idh/MocA_domain"/>
</dbReference>
<evidence type="ECO:0000256" key="1">
    <source>
        <dbReference type="ARBA" id="ARBA00010928"/>
    </source>
</evidence>
<sequence>MSYVDQPNIARVHTRTIIPAVMFKDDDIRFKYELSGGAAMDLGTYNVAALRNTFGTEPEACESCEMVKMPAPYDQCDASYKATFRFPGGAVGELEGTHRSSLKELSSPTVTVTHRPVVVEGEGAAEGEETTRTRKVHFANFMLSAFYHRIDIEDEFVVTNKETNQVVKTFVKKETKKAYTYQEMGVDQPSEIYWQTYRHMLEQFVNRVRGREGTGAFVSNEDSLAQMKALDMMYEKSGLGLRPTSNFSPESL</sequence>
<proteinExistence type="inferred from homology"/>
<name>A0ABR0T427_9HYPO</name>
<feature type="domain" description="GFO/IDH/MocA-like oxidoreductase" evidence="3">
    <location>
        <begin position="19"/>
        <end position="104"/>
    </location>
</feature>
<evidence type="ECO:0000256" key="2">
    <source>
        <dbReference type="ARBA" id="ARBA00023002"/>
    </source>
</evidence>
<dbReference type="PANTHER" id="PTHR22604">
    <property type="entry name" value="OXIDOREDUCTASES"/>
    <property type="match status" value="1"/>
</dbReference>
<gene>
    <name evidence="4" type="ORF">PT974_01472</name>
</gene>
<protein>
    <recommendedName>
        <fullName evidence="3">GFO/IDH/MocA-like oxidoreductase domain-containing protein</fullName>
    </recommendedName>
</protein>
<evidence type="ECO:0000259" key="3">
    <source>
        <dbReference type="Pfam" id="PF22725"/>
    </source>
</evidence>
<dbReference type="EMBL" id="JAVFKD010000001">
    <property type="protein sequence ID" value="KAK5999084.1"/>
    <property type="molecule type" value="Genomic_DNA"/>
</dbReference>
<keyword evidence="2" id="KW-0560">Oxidoreductase</keyword>
<reference evidence="4 5" key="1">
    <citation type="submission" date="2024-01" db="EMBL/GenBank/DDBJ databases">
        <title>Complete genome of Cladobotryum mycophilum ATHUM6906.</title>
        <authorList>
            <person name="Christinaki A.C."/>
            <person name="Myridakis A.I."/>
            <person name="Kouvelis V.N."/>
        </authorList>
    </citation>
    <scope>NUCLEOTIDE SEQUENCE [LARGE SCALE GENOMIC DNA]</scope>
    <source>
        <strain evidence="4 5">ATHUM6906</strain>
    </source>
</reference>
<dbReference type="Pfam" id="PF22725">
    <property type="entry name" value="GFO_IDH_MocA_C3"/>
    <property type="match status" value="1"/>
</dbReference>